<evidence type="ECO:0000313" key="1">
    <source>
        <dbReference type="EMBL" id="PIQ66717.1"/>
    </source>
</evidence>
<organism evidence="1 2">
    <name type="scientific">Candidatus Zambryskibacteria bacterium CG11_big_fil_rev_8_21_14_0_20_40_24</name>
    <dbReference type="NCBI Taxonomy" id="1975116"/>
    <lineage>
        <taxon>Bacteria</taxon>
        <taxon>Candidatus Zambryskiibacteriota</taxon>
    </lineage>
</organism>
<dbReference type="Proteomes" id="UP000229834">
    <property type="component" value="Unassembled WGS sequence"/>
</dbReference>
<proteinExistence type="predicted"/>
<dbReference type="SUPFAM" id="SSF141000">
    <property type="entry name" value="Glu-tRNAGln amidotransferase C subunit"/>
    <property type="match status" value="1"/>
</dbReference>
<gene>
    <name evidence="1" type="ORF">COV95_02605</name>
</gene>
<name>A0A2H0K643_9BACT</name>
<dbReference type="AlphaFoldDB" id="A0A2H0K643"/>
<dbReference type="GO" id="GO:0016740">
    <property type="term" value="F:transferase activity"/>
    <property type="evidence" value="ECO:0007669"/>
    <property type="project" value="UniProtKB-KW"/>
</dbReference>
<sequence>MIESKDIEKLAQLSRIKLSEQEKGSFFKEIDAILEYLGQIKEAGGGEKNIESVVVVKNVLRDDKDAHEEGFFTESILRASPSKEGDFIKVKKII</sequence>
<evidence type="ECO:0000313" key="2">
    <source>
        <dbReference type="Proteomes" id="UP000229834"/>
    </source>
</evidence>
<reference evidence="1 2" key="1">
    <citation type="submission" date="2017-09" db="EMBL/GenBank/DDBJ databases">
        <title>Depth-based differentiation of microbial function through sediment-hosted aquifers and enrichment of novel symbionts in the deep terrestrial subsurface.</title>
        <authorList>
            <person name="Probst A.J."/>
            <person name="Ladd B."/>
            <person name="Jarett J.K."/>
            <person name="Geller-Mcgrath D.E."/>
            <person name="Sieber C.M."/>
            <person name="Emerson J.B."/>
            <person name="Anantharaman K."/>
            <person name="Thomas B.C."/>
            <person name="Malmstrom R."/>
            <person name="Stieglmeier M."/>
            <person name="Klingl A."/>
            <person name="Woyke T."/>
            <person name="Ryan C.M."/>
            <person name="Banfield J.F."/>
        </authorList>
    </citation>
    <scope>NUCLEOTIDE SEQUENCE [LARGE SCALE GENOMIC DNA]</scope>
    <source>
        <strain evidence="1">CG11_big_fil_rev_8_21_14_0_20_40_24</strain>
    </source>
</reference>
<dbReference type="NCBIfam" id="TIGR00135">
    <property type="entry name" value="gatC"/>
    <property type="match status" value="1"/>
</dbReference>
<accession>A0A2H0K643</accession>
<comment type="caution">
    <text evidence="1">The sequence shown here is derived from an EMBL/GenBank/DDBJ whole genome shotgun (WGS) entry which is preliminary data.</text>
</comment>
<dbReference type="Pfam" id="PF02686">
    <property type="entry name" value="GatC"/>
    <property type="match status" value="1"/>
</dbReference>
<dbReference type="EMBL" id="PCVC01000073">
    <property type="protein sequence ID" value="PIQ66717.1"/>
    <property type="molecule type" value="Genomic_DNA"/>
</dbReference>
<protein>
    <submittedName>
        <fullName evidence="1">Asp-tRNA(Asn)/Glu-tRNA(Gln) amidotransferase GatCAB subunit C</fullName>
    </submittedName>
</protein>
<dbReference type="GO" id="GO:0006450">
    <property type="term" value="P:regulation of translational fidelity"/>
    <property type="evidence" value="ECO:0007669"/>
    <property type="project" value="InterPro"/>
</dbReference>
<keyword evidence="1" id="KW-0808">Transferase</keyword>
<dbReference type="InterPro" id="IPR036113">
    <property type="entry name" value="Asp/Glu-ADT_sf_sub_c"/>
</dbReference>
<dbReference type="Gene3D" id="1.10.20.60">
    <property type="entry name" value="Glu-tRNAGln amidotransferase C subunit, N-terminal domain"/>
    <property type="match status" value="1"/>
</dbReference>
<dbReference type="InterPro" id="IPR003837">
    <property type="entry name" value="GatC"/>
</dbReference>